<gene>
    <name evidence="2" type="ORF">chiPu_0028997</name>
</gene>
<evidence type="ECO:0000313" key="2">
    <source>
        <dbReference type="EMBL" id="GCC44974.1"/>
    </source>
</evidence>
<name>A0A401TQP9_CHIPU</name>
<keyword evidence="3" id="KW-1185">Reference proteome</keyword>
<reference evidence="2 3" key="1">
    <citation type="journal article" date="2018" name="Nat. Ecol. Evol.">
        <title>Shark genomes provide insights into elasmobranch evolution and the origin of vertebrates.</title>
        <authorList>
            <person name="Hara Y"/>
            <person name="Yamaguchi K"/>
            <person name="Onimaru K"/>
            <person name="Kadota M"/>
            <person name="Koyanagi M"/>
            <person name="Keeley SD"/>
            <person name="Tatsumi K"/>
            <person name="Tanaka K"/>
            <person name="Motone F"/>
            <person name="Kageyama Y"/>
            <person name="Nozu R"/>
            <person name="Adachi N"/>
            <person name="Nishimura O"/>
            <person name="Nakagawa R"/>
            <person name="Tanegashima C"/>
            <person name="Kiyatake I"/>
            <person name="Matsumoto R"/>
            <person name="Murakumo K"/>
            <person name="Nishida K"/>
            <person name="Terakita A"/>
            <person name="Kuratani S"/>
            <person name="Sato K"/>
            <person name="Hyodo S Kuraku.S."/>
        </authorList>
    </citation>
    <scope>NUCLEOTIDE SEQUENCE [LARGE SCALE GENOMIC DNA]</scope>
</reference>
<feature type="compositionally biased region" description="Basic and acidic residues" evidence="1">
    <location>
        <begin position="1"/>
        <end position="19"/>
    </location>
</feature>
<proteinExistence type="predicted"/>
<evidence type="ECO:0000313" key="3">
    <source>
        <dbReference type="Proteomes" id="UP000287033"/>
    </source>
</evidence>
<protein>
    <submittedName>
        <fullName evidence="2">Uncharacterized protein</fullName>
    </submittedName>
</protein>
<sequence length="37" mass="3949">MANRDADGGTKGQQDRDPANDGENICRLSNRLGQFAG</sequence>
<dbReference type="Proteomes" id="UP000287033">
    <property type="component" value="Unassembled WGS sequence"/>
</dbReference>
<organism evidence="2 3">
    <name type="scientific">Chiloscyllium punctatum</name>
    <name type="common">Brownbanded bambooshark</name>
    <name type="synonym">Hemiscyllium punctatum</name>
    <dbReference type="NCBI Taxonomy" id="137246"/>
    <lineage>
        <taxon>Eukaryota</taxon>
        <taxon>Metazoa</taxon>
        <taxon>Chordata</taxon>
        <taxon>Craniata</taxon>
        <taxon>Vertebrata</taxon>
        <taxon>Chondrichthyes</taxon>
        <taxon>Elasmobranchii</taxon>
        <taxon>Galeomorphii</taxon>
        <taxon>Galeoidea</taxon>
        <taxon>Orectolobiformes</taxon>
        <taxon>Hemiscylliidae</taxon>
        <taxon>Chiloscyllium</taxon>
    </lineage>
</organism>
<comment type="caution">
    <text evidence="2">The sequence shown here is derived from an EMBL/GenBank/DDBJ whole genome shotgun (WGS) entry which is preliminary data.</text>
</comment>
<dbReference type="EMBL" id="BEZZ01145916">
    <property type="protein sequence ID" value="GCC44974.1"/>
    <property type="molecule type" value="Genomic_DNA"/>
</dbReference>
<dbReference type="AlphaFoldDB" id="A0A401TQP9"/>
<accession>A0A401TQP9</accession>
<feature type="region of interest" description="Disordered" evidence="1">
    <location>
        <begin position="1"/>
        <end position="37"/>
    </location>
</feature>
<feature type="non-terminal residue" evidence="2">
    <location>
        <position position="37"/>
    </location>
</feature>
<evidence type="ECO:0000256" key="1">
    <source>
        <dbReference type="SAM" id="MobiDB-lite"/>
    </source>
</evidence>